<dbReference type="AlphaFoldDB" id="A0A518DHF6"/>
<evidence type="ECO:0000313" key="1">
    <source>
        <dbReference type="EMBL" id="QDU90908.1"/>
    </source>
</evidence>
<dbReference type="KEGG" id="pnd:Pla175_43210"/>
<dbReference type="Proteomes" id="UP000317429">
    <property type="component" value="Chromosome"/>
</dbReference>
<keyword evidence="2" id="KW-1185">Reference proteome</keyword>
<name>A0A518DHF6_9BACT</name>
<evidence type="ECO:0000313" key="2">
    <source>
        <dbReference type="Proteomes" id="UP000317429"/>
    </source>
</evidence>
<protein>
    <submittedName>
        <fullName evidence="1">Uncharacterized protein</fullName>
    </submittedName>
</protein>
<proteinExistence type="predicted"/>
<dbReference type="OrthoDB" id="191703at2"/>
<organism evidence="1 2">
    <name type="scientific">Pirellulimonas nuda</name>
    <dbReference type="NCBI Taxonomy" id="2528009"/>
    <lineage>
        <taxon>Bacteria</taxon>
        <taxon>Pseudomonadati</taxon>
        <taxon>Planctomycetota</taxon>
        <taxon>Planctomycetia</taxon>
        <taxon>Pirellulales</taxon>
        <taxon>Lacipirellulaceae</taxon>
        <taxon>Pirellulimonas</taxon>
    </lineage>
</organism>
<sequence length="139" mass="15589">MSDFPTVDELIVAMLSGLESVEVEHAELTDTEVRESIHLVLNYFFVQGRNDRPPPTTYLMFSRKGDAAVSAVIQAFLSDVKSIPGIEQCPTGQVRLDMLQNPTLASSQNRIYDEFIGHTDRPIVQQVLPDFLYEPKYGA</sequence>
<dbReference type="EMBL" id="CP036291">
    <property type="protein sequence ID" value="QDU90908.1"/>
    <property type="molecule type" value="Genomic_DNA"/>
</dbReference>
<gene>
    <name evidence="1" type="ORF">Pla175_43210</name>
</gene>
<dbReference type="RefSeq" id="WP_145290327.1">
    <property type="nucleotide sequence ID" value="NZ_CP036291.1"/>
</dbReference>
<reference evidence="1 2" key="1">
    <citation type="submission" date="2019-02" db="EMBL/GenBank/DDBJ databases">
        <title>Deep-cultivation of Planctomycetes and their phenomic and genomic characterization uncovers novel biology.</title>
        <authorList>
            <person name="Wiegand S."/>
            <person name="Jogler M."/>
            <person name="Boedeker C."/>
            <person name="Pinto D."/>
            <person name="Vollmers J."/>
            <person name="Rivas-Marin E."/>
            <person name="Kohn T."/>
            <person name="Peeters S.H."/>
            <person name="Heuer A."/>
            <person name="Rast P."/>
            <person name="Oberbeckmann S."/>
            <person name="Bunk B."/>
            <person name="Jeske O."/>
            <person name="Meyerdierks A."/>
            <person name="Storesund J.E."/>
            <person name="Kallscheuer N."/>
            <person name="Luecker S."/>
            <person name="Lage O.M."/>
            <person name="Pohl T."/>
            <person name="Merkel B.J."/>
            <person name="Hornburger P."/>
            <person name="Mueller R.-W."/>
            <person name="Bruemmer F."/>
            <person name="Labrenz M."/>
            <person name="Spormann A.M."/>
            <person name="Op den Camp H."/>
            <person name="Overmann J."/>
            <person name="Amann R."/>
            <person name="Jetten M.S.M."/>
            <person name="Mascher T."/>
            <person name="Medema M.H."/>
            <person name="Devos D.P."/>
            <person name="Kaster A.-K."/>
            <person name="Ovreas L."/>
            <person name="Rohde M."/>
            <person name="Galperin M.Y."/>
            <person name="Jogler C."/>
        </authorList>
    </citation>
    <scope>NUCLEOTIDE SEQUENCE [LARGE SCALE GENOMIC DNA]</scope>
    <source>
        <strain evidence="1 2">Pla175</strain>
    </source>
</reference>
<accession>A0A518DHF6</accession>